<dbReference type="PANTHER" id="PTHR38658">
    <property type="entry name" value="OXPP CYCLE PROTEIN OPCA-RELATED"/>
    <property type="match status" value="1"/>
</dbReference>
<dbReference type="Proteomes" id="UP001597297">
    <property type="component" value="Unassembled WGS sequence"/>
</dbReference>
<reference evidence="4" key="1">
    <citation type="journal article" date="2019" name="Int. J. Syst. Evol. Microbiol.">
        <title>The Global Catalogue of Microorganisms (GCM) 10K type strain sequencing project: providing services to taxonomists for standard genome sequencing and annotation.</title>
        <authorList>
            <consortium name="The Broad Institute Genomics Platform"/>
            <consortium name="The Broad Institute Genome Sequencing Center for Infectious Disease"/>
            <person name="Wu L."/>
            <person name="Ma J."/>
        </authorList>
    </citation>
    <scope>NUCLEOTIDE SEQUENCE [LARGE SCALE GENOMIC DNA]</scope>
    <source>
        <strain evidence="4">JCM 16545</strain>
    </source>
</reference>
<evidence type="ECO:0000259" key="1">
    <source>
        <dbReference type="Pfam" id="PF10128"/>
    </source>
</evidence>
<name>A0ABW5E440_9BACT</name>
<dbReference type="EMBL" id="JBHUJC010000041">
    <property type="protein sequence ID" value="MFD2277396.1"/>
    <property type="molecule type" value="Genomic_DNA"/>
</dbReference>
<dbReference type="PANTHER" id="PTHR38658:SF1">
    <property type="entry name" value="OXPP CYCLE PROTEIN OPCA-RELATED"/>
    <property type="match status" value="1"/>
</dbReference>
<sequence>MSVPNDCTILGKEVEIGEIDVELKRLWEADEARTNASLMNFAVYSEDSSALSKNSEMVREITREHACRAILVAVDRDDPEVGMRAWVTAHCNLANGNKTVCCEQLAFHLAGRVSGRFRNTIFANLQSDLPLIFWWQGELTERFDDRIYSLIQRLVVDSADWANPLEQFQRLKEPMLNENLVVQDLSWTRTYHIRLGIAAMFDDPHAQDVITGIQKVNIVTSPDCETSGIQLLSWIVTQCGWLPAQELIETEAARGSYHFENTHGGVIEAKVTAEEDSSPISLVEIIAGDVRLSVTRPKGDHLIHLRVEADGYVSEQSTPADSMDSVGLMRDQLSRGGKNSLFRKVLPTFMELLSQK</sequence>
<keyword evidence="4" id="KW-1185">Reference proteome</keyword>
<feature type="domain" description="Glucose-6-phosphate dehydrogenase assembly protein OpcA N-terminal" evidence="1">
    <location>
        <begin position="59"/>
        <end position="172"/>
    </location>
</feature>
<comment type="caution">
    <text evidence="3">The sequence shown here is derived from an EMBL/GenBank/DDBJ whole genome shotgun (WGS) entry which is preliminary data.</text>
</comment>
<dbReference type="Pfam" id="PF20171">
    <property type="entry name" value="OpcA_G6PD_C"/>
    <property type="match status" value="1"/>
</dbReference>
<dbReference type="InterPro" id="IPR004555">
    <property type="entry name" value="G6PDH_assembly_OpcA"/>
</dbReference>
<feature type="domain" description="Glucose-6-phosphate dehydrogenase assembly protein OpcA C-terminal" evidence="2">
    <location>
        <begin position="182"/>
        <end position="346"/>
    </location>
</feature>
<dbReference type="InterPro" id="IPR046802">
    <property type="entry name" value="OpcA_G6PD_C"/>
</dbReference>
<gene>
    <name evidence="3" type="ORF">ACFSQZ_13020</name>
</gene>
<evidence type="ECO:0000259" key="2">
    <source>
        <dbReference type="Pfam" id="PF20171"/>
    </source>
</evidence>
<protein>
    <submittedName>
        <fullName evidence="3">Glucose-6-phosphate dehydrogenase assembly protein OpcA</fullName>
    </submittedName>
</protein>
<dbReference type="RefSeq" id="WP_377093819.1">
    <property type="nucleotide sequence ID" value="NZ_JBHSJM010000001.1"/>
</dbReference>
<evidence type="ECO:0000313" key="3">
    <source>
        <dbReference type="EMBL" id="MFD2277396.1"/>
    </source>
</evidence>
<evidence type="ECO:0000313" key="4">
    <source>
        <dbReference type="Proteomes" id="UP001597297"/>
    </source>
</evidence>
<dbReference type="InterPro" id="IPR046801">
    <property type="entry name" value="OpcA_G6PD_N"/>
</dbReference>
<proteinExistence type="predicted"/>
<dbReference type="Pfam" id="PF10128">
    <property type="entry name" value="OpcA_G6PD_assem"/>
    <property type="match status" value="1"/>
</dbReference>
<organism evidence="3 4">
    <name type="scientific">Rubritalea spongiae</name>
    <dbReference type="NCBI Taxonomy" id="430797"/>
    <lineage>
        <taxon>Bacteria</taxon>
        <taxon>Pseudomonadati</taxon>
        <taxon>Verrucomicrobiota</taxon>
        <taxon>Verrucomicrobiia</taxon>
        <taxon>Verrucomicrobiales</taxon>
        <taxon>Rubritaleaceae</taxon>
        <taxon>Rubritalea</taxon>
    </lineage>
</organism>
<accession>A0ABW5E440</accession>